<dbReference type="RefSeq" id="WP_052592588.1">
    <property type="nucleotide sequence ID" value="NZ_CP011112.1"/>
</dbReference>
<protein>
    <recommendedName>
        <fullName evidence="3">Cytoplasmic protein</fullName>
    </recommendedName>
</protein>
<evidence type="ECO:0000313" key="1">
    <source>
        <dbReference type="EMBL" id="AKU16830.1"/>
    </source>
</evidence>
<dbReference type="KEGG" id="lmoi:VV02_14730"/>
<dbReference type="STRING" id="571913.VV02_14730"/>
<gene>
    <name evidence="1" type="ORF">VV02_14730</name>
</gene>
<dbReference type="PANTHER" id="PTHR30528">
    <property type="entry name" value="CYTOPLASMIC PROTEIN"/>
    <property type="match status" value="1"/>
</dbReference>
<dbReference type="OrthoDB" id="9787207at2"/>
<organism evidence="1 2">
    <name type="scientific">Luteipulveratus mongoliensis</name>
    <dbReference type="NCBI Taxonomy" id="571913"/>
    <lineage>
        <taxon>Bacteria</taxon>
        <taxon>Bacillati</taxon>
        <taxon>Actinomycetota</taxon>
        <taxon>Actinomycetes</taxon>
        <taxon>Micrococcales</taxon>
        <taxon>Dermacoccaceae</taxon>
        <taxon>Luteipulveratus</taxon>
    </lineage>
</organism>
<evidence type="ECO:0000313" key="2">
    <source>
        <dbReference type="Proteomes" id="UP000066480"/>
    </source>
</evidence>
<accession>A0A0K1JJT2</accession>
<keyword evidence="2" id="KW-1185">Reference proteome</keyword>
<dbReference type="InterPro" id="IPR009351">
    <property type="entry name" value="AlkZ-like"/>
</dbReference>
<dbReference type="Proteomes" id="UP000066480">
    <property type="component" value="Chromosome"/>
</dbReference>
<sequence>MLTQDEARALAVRAQGFGLVYHEPVDVLRRLGAIQLDSVNAVARSHELTIFSRFGQYDVTALLDRIYADRCGFEYWGHSASWIDIADIALFQHRMARMRALGRGATTVNKQVRDEHADLYAEVLDRIDAEGPLTASDFAGVRPDGGWFNHKPVKRVLEDLYDQGVLMCAGRGKGFTRRYDRASQVLGTAAPDDPGSDEAAYRLVVRATARLGVATAKEVADYYRLQRWKAPWRDALTAAVTDGQVAETQVAGWCGTAYADPAALDGPLTPPEHRPAFLSPLDNLLWDRPRVKRVFGFEHTFEIYKKPERRRYGYYVLPLLAAGELGGRADLRYDRHASVLLVQGLWLEGATADAVGSALRCIADHLGADDISLTAPAGSVEADVIRRARSN</sequence>
<reference evidence="1 2" key="1">
    <citation type="submission" date="2015-03" db="EMBL/GenBank/DDBJ databases">
        <title>Luteipulveratus halotolerans sp. nov., a novel actinobacterium (Dermacoccaceae) from Sarawak, Malaysia.</title>
        <authorList>
            <person name="Juboi H."/>
            <person name="Basik A."/>
            <person name="Shamsul S.S."/>
            <person name="Arnold P."/>
            <person name="Schmitt E.K."/>
            <person name="Sanglier J.-J."/>
            <person name="Yeo T."/>
        </authorList>
    </citation>
    <scope>NUCLEOTIDE SEQUENCE [LARGE SCALE GENOMIC DNA]</scope>
    <source>
        <strain evidence="1 2">MN07-A0370</strain>
    </source>
</reference>
<dbReference type="EMBL" id="CP011112">
    <property type="protein sequence ID" value="AKU16830.1"/>
    <property type="molecule type" value="Genomic_DNA"/>
</dbReference>
<dbReference type="Pfam" id="PF06224">
    <property type="entry name" value="AlkZ-like"/>
    <property type="match status" value="1"/>
</dbReference>
<dbReference type="PANTHER" id="PTHR30528:SF0">
    <property type="entry name" value="CYTOPLASMIC PROTEIN"/>
    <property type="match status" value="1"/>
</dbReference>
<dbReference type="AlphaFoldDB" id="A0A0K1JJT2"/>
<name>A0A0K1JJT2_9MICO</name>
<proteinExistence type="predicted"/>
<evidence type="ECO:0008006" key="3">
    <source>
        <dbReference type="Google" id="ProtNLM"/>
    </source>
</evidence>